<dbReference type="Pfam" id="PF00562">
    <property type="entry name" value="RNA_pol_Rpb2_6"/>
    <property type="match status" value="1"/>
</dbReference>
<sequence length="464" mass="51828">DVHGFGTKTKVFLNGNWIGVTDYPEEVAAMLRKMRRKTLEFSELAIVKDDSLNEIRIHCDGGRCCRPLFTVGDEDLNMKKDHVEKLRVGEMKWSRLVKEGLVEYIDAEEEETAMIAMRVADLSRRISESPDCRYTHCEIHPAMILGALASLIPFPNHNQAPRNTYQCAMGKQAMGLYLTSYQHRMDTVTHVLHYPQKPLVCSRATENLAFKQLPAGQNAIVAICCYGGYNQEDAMIMNQSSIDRGFFRSTSFRSYKDTAIKAPPSRSAAQKDKSTEDLEVFERPVDGDTFKKFSPYAYTKLDDDGLPEPGVKVSGSDVIIGKTCRVEEVAQPGEIAQHRKMDCSKCLTRGTYGVVDQVILTTDPKGQRLARVKIRTHRIPEVGDKFSSRHGQKGTVGMVYTQEDMPWTCHGITPDIIINPHAIPSRMTAGQLLECVVGKIAARTGQEGDGTAFSETSAHEMRTI</sequence>
<dbReference type="Gene3D" id="2.40.50.150">
    <property type="match status" value="1"/>
</dbReference>
<evidence type="ECO:0000259" key="9">
    <source>
        <dbReference type="Pfam" id="PF04566"/>
    </source>
</evidence>
<protein>
    <recommendedName>
        <fullName evidence="7">DNA-directed RNA polymerase subunit beta</fullName>
        <ecNumber evidence="7">2.7.7.6</ecNumber>
    </recommendedName>
</protein>
<dbReference type="SUPFAM" id="SSF64484">
    <property type="entry name" value="beta and beta-prime subunits of DNA dependent RNA-polymerase"/>
    <property type="match status" value="1"/>
</dbReference>
<dbReference type="GO" id="GO:0000428">
    <property type="term" value="C:DNA-directed RNA polymerase complex"/>
    <property type="evidence" value="ECO:0007669"/>
    <property type="project" value="UniProtKB-KW"/>
</dbReference>
<dbReference type="CDD" id="cd00653">
    <property type="entry name" value="RNA_pol_B_RPB2"/>
    <property type="match status" value="1"/>
</dbReference>
<dbReference type="EMBL" id="BFEA01001252">
    <property type="protein sequence ID" value="GBG93130.1"/>
    <property type="molecule type" value="Genomic_DNA"/>
</dbReference>
<dbReference type="GO" id="GO:0032549">
    <property type="term" value="F:ribonucleoside binding"/>
    <property type="evidence" value="ECO:0007669"/>
    <property type="project" value="InterPro"/>
</dbReference>
<feature type="domain" description="RNA polymerase Rpb2" evidence="10">
    <location>
        <begin position="93"/>
        <end position="141"/>
    </location>
</feature>
<dbReference type="OrthoDB" id="10248617at2759"/>
<dbReference type="FunFam" id="2.40.270.10:FF:000006">
    <property type="entry name" value="DNA-directed RNA polymerase subunit beta"/>
    <property type="match status" value="1"/>
</dbReference>
<comment type="caution">
    <text evidence="11">The sequence shown here is derived from an EMBL/GenBank/DDBJ whole genome shotgun (WGS) entry which is preliminary data.</text>
</comment>
<dbReference type="Gene3D" id="3.90.1070.20">
    <property type="match status" value="1"/>
</dbReference>
<dbReference type="InterPro" id="IPR007646">
    <property type="entry name" value="RNA_pol_Rpb2_4"/>
</dbReference>
<evidence type="ECO:0000256" key="1">
    <source>
        <dbReference type="ARBA" id="ARBA00006835"/>
    </source>
</evidence>
<comment type="similarity">
    <text evidence="1 7">Belongs to the RNA polymerase beta chain family.</text>
</comment>
<name>A0A388MEZ4_CHABU</name>
<evidence type="ECO:0000259" key="8">
    <source>
        <dbReference type="Pfam" id="PF00562"/>
    </source>
</evidence>
<dbReference type="InterPro" id="IPR007647">
    <property type="entry name" value="RNA_pol_Rpb2_5"/>
</dbReference>
<evidence type="ECO:0000256" key="5">
    <source>
        <dbReference type="ARBA" id="ARBA00022723"/>
    </source>
</evidence>
<dbReference type="PROSITE" id="PS01166">
    <property type="entry name" value="RNA_POL_BETA"/>
    <property type="match status" value="1"/>
</dbReference>
<dbReference type="EC" id="2.7.7.6" evidence="7"/>
<evidence type="ECO:0000256" key="4">
    <source>
        <dbReference type="ARBA" id="ARBA00022695"/>
    </source>
</evidence>
<dbReference type="InterPro" id="IPR007120">
    <property type="entry name" value="DNA-dir_RNAP_su2_dom"/>
</dbReference>
<keyword evidence="3 7" id="KW-0808">Transferase</keyword>
<dbReference type="InterPro" id="IPR037033">
    <property type="entry name" value="DNA-dir_RNAP_su2_hyb_sf"/>
</dbReference>
<dbReference type="InterPro" id="IPR015712">
    <property type="entry name" value="DNA-dir_RNA_pol_su2"/>
</dbReference>
<proteinExistence type="inferred from homology"/>
<dbReference type="GO" id="GO:0003899">
    <property type="term" value="F:DNA-directed RNA polymerase activity"/>
    <property type="evidence" value="ECO:0007669"/>
    <property type="project" value="UniProtKB-EC"/>
</dbReference>
<keyword evidence="12" id="KW-1185">Reference proteome</keyword>
<dbReference type="GO" id="GO:0006351">
    <property type="term" value="P:DNA-templated transcription"/>
    <property type="evidence" value="ECO:0007669"/>
    <property type="project" value="InterPro"/>
</dbReference>
<dbReference type="InterPro" id="IPR014724">
    <property type="entry name" value="RNA_pol_RPB2_OB-fold"/>
</dbReference>
<comment type="catalytic activity">
    <reaction evidence="7">
        <text>RNA(n) + a ribonucleoside 5'-triphosphate = RNA(n+1) + diphosphate</text>
        <dbReference type="Rhea" id="RHEA:21248"/>
        <dbReference type="Rhea" id="RHEA-COMP:14527"/>
        <dbReference type="Rhea" id="RHEA-COMP:17342"/>
        <dbReference type="ChEBI" id="CHEBI:33019"/>
        <dbReference type="ChEBI" id="CHEBI:61557"/>
        <dbReference type="ChEBI" id="CHEBI:140395"/>
        <dbReference type="EC" id="2.7.7.6"/>
    </reaction>
</comment>
<dbReference type="AlphaFoldDB" id="A0A388MEZ4"/>
<keyword evidence="4 7" id="KW-0548">Nucleotidyltransferase</keyword>
<evidence type="ECO:0000256" key="7">
    <source>
        <dbReference type="RuleBase" id="RU363031"/>
    </source>
</evidence>
<feature type="domain" description="DNA-directed RNA polymerase subunit 2 hybrid-binding" evidence="8">
    <location>
        <begin position="148"/>
        <end position="457"/>
    </location>
</feature>
<dbReference type="OMA" id="CRYTHCE"/>
<reference evidence="11 12" key="1">
    <citation type="journal article" date="2018" name="Cell">
        <title>The Chara Genome: Secondary Complexity and Implications for Plant Terrestrialization.</title>
        <authorList>
            <person name="Nishiyama T."/>
            <person name="Sakayama H."/>
            <person name="Vries J.D."/>
            <person name="Buschmann H."/>
            <person name="Saint-Marcoux D."/>
            <person name="Ullrich K.K."/>
            <person name="Haas F.B."/>
            <person name="Vanderstraeten L."/>
            <person name="Becker D."/>
            <person name="Lang D."/>
            <person name="Vosolsobe S."/>
            <person name="Rombauts S."/>
            <person name="Wilhelmsson P.K.I."/>
            <person name="Janitza P."/>
            <person name="Kern R."/>
            <person name="Heyl A."/>
            <person name="Rumpler F."/>
            <person name="Villalobos L.I.A.C."/>
            <person name="Clay J.M."/>
            <person name="Skokan R."/>
            <person name="Toyoda A."/>
            <person name="Suzuki Y."/>
            <person name="Kagoshima H."/>
            <person name="Schijlen E."/>
            <person name="Tajeshwar N."/>
            <person name="Catarino B."/>
            <person name="Hetherington A.J."/>
            <person name="Saltykova A."/>
            <person name="Bonnot C."/>
            <person name="Breuninger H."/>
            <person name="Symeonidi A."/>
            <person name="Radhakrishnan G.V."/>
            <person name="Van Nieuwerburgh F."/>
            <person name="Deforce D."/>
            <person name="Chang C."/>
            <person name="Karol K.G."/>
            <person name="Hedrich R."/>
            <person name="Ulvskov P."/>
            <person name="Glockner G."/>
            <person name="Delwiche C.F."/>
            <person name="Petrasek J."/>
            <person name="Van de Peer Y."/>
            <person name="Friml J."/>
            <person name="Beilby M."/>
            <person name="Dolan L."/>
            <person name="Kohara Y."/>
            <person name="Sugano S."/>
            <person name="Fujiyama A."/>
            <person name="Delaux P.-M."/>
            <person name="Quint M."/>
            <person name="TheiBen G."/>
            <person name="Hagemann M."/>
            <person name="Harholt J."/>
            <person name="Dunand C."/>
            <person name="Zachgo S."/>
            <person name="Langdale J."/>
            <person name="Maumus F."/>
            <person name="Straeten D.V.D."/>
            <person name="Gould S.B."/>
            <person name="Rensing S.A."/>
        </authorList>
    </citation>
    <scope>NUCLEOTIDE SEQUENCE [LARGE SCALE GENOMIC DNA]</scope>
    <source>
        <strain evidence="11 12">S276</strain>
    </source>
</reference>
<evidence type="ECO:0000256" key="3">
    <source>
        <dbReference type="ARBA" id="ARBA00022679"/>
    </source>
</evidence>
<gene>
    <name evidence="11" type="ORF">CBR_g59394</name>
</gene>
<keyword evidence="2 7" id="KW-0240">DNA-directed RNA polymerase</keyword>
<dbReference type="Gene3D" id="2.40.270.10">
    <property type="entry name" value="DNA-directed RNA polymerase, subunit 2, domain 6"/>
    <property type="match status" value="1"/>
</dbReference>
<keyword evidence="5" id="KW-0479">Metal-binding</keyword>
<dbReference type="GO" id="GO:0003677">
    <property type="term" value="F:DNA binding"/>
    <property type="evidence" value="ECO:0007669"/>
    <property type="project" value="InterPro"/>
</dbReference>
<dbReference type="STRING" id="69332.A0A388MEZ4"/>
<evidence type="ECO:0000259" key="10">
    <source>
        <dbReference type="Pfam" id="PF04567"/>
    </source>
</evidence>
<feature type="domain" description="RNA polymerase Rpb2" evidence="9">
    <location>
        <begin position="11"/>
        <end position="71"/>
    </location>
</feature>
<feature type="non-terminal residue" evidence="11">
    <location>
        <position position="1"/>
    </location>
</feature>
<dbReference type="InterPro" id="IPR007121">
    <property type="entry name" value="RNA_pol_bsu_CS"/>
</dbReference>
<dbReference type="Pfam" id="PF04567">
    <property type="entry name" value="RNA_pol_Rpb2_5"/>
    <property type="match status" value="1"/>
</dbReference>
<evidence type="ECO:0000256" key="6">
    <source>
        <dbReference type="ARBA" id="ARBA00023163"/>
    </source>
</evidence>
<dbReference type="PANTHER" id="PTHR20856">
    <property type="entry name" value="DNA-DIRECTED RNA POLYMERASE I SUBUNIT 2"/>
    <property type="match status" value="1"/>
</dbReference>
<dbReference type="GO" id="GO:0046872">
    <property type="term" value="F:metal ion binding"/>
    <property type="evidence" value="ECO:0007669"/>
    <property type="project" value="UniProtKB-KW"/>
</dbReference>
<evidence type="ECO:0000313" key="12">
    <source>
        <dbReference type="Proteomes" id="UP000265515"/>
    </source>
</evidence>
<organism evidence="11 12">
    <name type="scientific">Chara braunii</name>
    <name type="common">Braun's stonewort</name>
    <dbReference type="NCBI Taxonomy" id="69332"/>
    <lineage>
        <taxon>Eukaryota</taxon>
        <taxon>Viridiplantae</taxon>
        <taxon>Streptophyta</taxon>
        <taxon>Charophyceae</taxon>
        <taxon>Charales</taxon>
        <taxon>Characeae</taxon>
        <taxon>Chara</taxon>
    </lineage>
</organism>
<dbReference type="Pfam" id="PF04566">
    <property type="entry name" value="RNA_pol_Rpb2_4"/>
    <property type="match status" value="1"/>
</dbReference>
<dbReference type="Proteomes" id="UP000265515">
    <property type="component" value="Unassembled WGS sequence"/>
</dbReference>
<evidence type="ECO:0000256" key="2">
    <source>
        <dbReference type="ARBA" id="ARBA00022478"/>
    </source>
</evidence>
<comment type="function">
    <text evidence="7">DNA-dependent RNA polymerase catalyzes the transcription of DNA into RNA using the four ribonucleoside triphosphates as substrates.</text>
</comment>
<keyword evidence="6 7" id="KW-0804">Transcription</keyword>
<dbReference type="Gramene" id="GBG93130">
    <property type="protein sequence ID" value="GBG93130"/>
    <property type="gene ID" value="CBR_g59394"/>
</dbReference>
<evidence type="ECO:0000313" key="11">
    <source>
        <dbReference type="EMBL" id="GBG93130.1"/>
    </source>
</evidence>
<accession>A0A388MEZ4</accession>